<reference evidence="1" key="2">
    <citation type="submission" date="2016-05" db="EMBL/GenBank/DDBJ databases">
        <title>Comparative analysis highlights variable genome content of wheat rusts and divergence of the mating loci.</title>
        <authorList>
            <person name="Cuomo C.A."/>
            <person name="Bakkeren G."/>
            <person name="Szabo L."/>
            <person name="Khalil H."/>
            <person name="Joly D."/>
            <person name="Goldberg J."/>
            <person name="Young S."/>
            <person name="Zeng Q."/>
            <person name="Fellers J."/>
        </authorList>
    </citation>
    <scope>NUCLEOTIDE SEQUENCE [LARGE SCALE GENOMIC DNA]</scope>
    <source>
        <strain evidence="1">1-1 BBBD Race 1</strain>
    </source>
</reference>
<reference evidence="1" key="1">
    <citation type="submission" date="2009-11" db="EMBL/GenBank/DDBJ databases">
        <authorList>
            <consortium name="The Broad Institute Genome Sequencing Platform"/>
            <person name="Ward D."/>
            <person name="Feldgarden M."/>
            <person name="Earl A."/>
            <person name="Young S.K."/>
            <person name="Zeng Q."/>
            <person name="Koehrsen M."/>
            <person name="Alvarado L."/>
            <person name="Berlin A."/>
            <person name="Bochicchio J."/>
            <person name="Borenstein D."/>
            <person name="Chapman S.B."/>
            <person name="Chen Z."/>
            <person name="Engels R."/>
            <person name="Freedman E."/>
            <person name="Gellesch M."/>
            <person name="Goldberg J."/>
            <person name="Griggs A."/>
            <person name="Gujja S."/>
            <person name="Heilman E."/>
            <person name="Heiman D."/>
            <person name="Hepburn T."/>
            <person name="Howarth C."/>
            <person name="Jen D."/>
            <person name="Larson L."/>
            <person name="Lewis B."/>
            <person name="Mehta T."/>
            <person name="Park D."/>
            <person name="Pearson M."/>
            <person name="Roberts A."/>
            <person name="Saif S."/>
            <person name="Shea T."/>
            <person name="Shenoy N."/>
            <person name="Sisk P."/>
            <person name="Stolte C."/>
            <person name="Sykes S."/>
            <person name="Thomson T."/>
            <person name="Walk T."/>
            <person name="White J."/>
            <person name="Yandava C."/>
            <person name="Izard J."/>
            <person name="Baranova O.V."/>
            <person name="Blanton J.M."/>
            <person name="Tanner A.C."/>
            <person name="Dewhirst F.E."/>
            <person name="Haas B."/>
            <person name="Nusbaum C."/>
            <person name="Birren B."/>
        </authorList>
    </citation>
    <scope>NUCLEOTIDE SEQUENCE [LARGE SCALE GENOMIC DNA]</scope>
    <source>
        <strain evidence="1">1-1 BBBD Race 1</strain>
    </source>
</reference>
<dbReference type="EnsemblFungi" id="PTTG_00812-t43_1">
    <property type="protein sequence ID" value="PTTG_00812-t43_1-p1"/>
    <property type="gene ID" value="PTTG_00812"/>
</dbReference>
<evidence type="ECO:0000313" key="1">
    <source>
        <dbReference type="EMBL" id="OAV99571.1"/>
    </source>
</evidence>
<proteinExistence type="predicted"/>
<keyword evidence="3" id="KW-1185">Reference proteome</keyword>
<reference evidence="2" key="4">
    <citation type="submission" date="2025-05" db="UniProtKB">
        <authorList>
            <consortium name="EnsemblFungi"/>
        </authorList>
    </citation>
    <scope>IDENTIFICATION</scope>
    <source>
        <strain evidence="2">isolate 1-1 / race 1 (BBBD)</strain>
    </source>
</reference>
<evidence type="ECO:0000313" key="3">
    <source>
        <dbReference type="Proteomes" id="UP000005240"/>
    </source>
</evidence>
<reference evidence="2 3" key="3">
    <citation type="journal article" date="2017" name="G3 (Bethesda)">
        <title>Comparative analysis highlights variable genome content of wheat rusts and divergence of the mating loci.</title>
        <authorList>
            <person name="Cuomo C.A."/>
            <person name="Bakkeren G."/>
            <person name="Khalil H.B."/>
            <person name="Panwar V."/>
            <person name="Joly D."/>
            <person name="Linning R."/>
            <person name="Sakthikumar S."/>
            <person name="Song X."/>
            <person name="Adiconis X."/>
            <person name="Fan L."/>
            <person name="Goldberg J.M."/>
            <person name="Levin J.Z."/>
            <person name="Young S."/>
            <person name="Zeng Q."/>
            <person name="Anikster Y."/>
            <person name="Bruce M."/>
            <person name="Wang M."/>
            <person name="Yin C."/>
            <person name="McCallum B."/>
            <person name="Szabo L.J."/>
            <person name="Hulbert S."/>
            <person name="Chen X."/>
            <person name="Fellers J.P."/>
        </authorList>
    </citation>
    <scope>NUCLEOTIDE SEQUENCE</scope>
    <source>
        <strain evidence="3">Isolate 1-1 / race 1 (BBBD)</strain>
        <strain evidence="2">isolate 1-1 / race 1 (BBBD)</strain>
    </source>
</reference>
<gene>
    <name evidence="1" type="ORF">PTTG_00812</name>
</gene>
<dbReference type="EMBL" id="ADAS02000002">
    <property type="protein sequence ID" value="OAV99571.1"/>
    <property type="molecule type" value="Genomic_DNA"/>
</dbReference>
<dbReference type="Proteomes" id="UP000005240">
    <property type="component" value="Unassembled WGS sequence"/>
</dbReference>
<dbReference type="VEuPathDB" id="FungiDB:PTTG_00812"/>
<protein>
    <submittedName>
        <fullName evidence="1 2">Uncharacterized protein</fullName>
    </submittedName>
</protein>
<dbReference type="AlphaFoldDB" id="A0A0C4EJ95"/>
<organism evidence="1">
    <name type="scientific">Puccinia triticina (isolate 1-1 / race 1 (BBBD))</name>
    <name type="common">Brown leaf rust fungus</name>
    <dbReference type="NCBI Taxonomy" id="630390"/>
    <lineage>
        <taxon>Eukaryota</taxon>
        <taxon>Fungi</taxon>
        <taxon>Dikarya</taxon>
        <taxon>Basidiomycota</taxon>
        <taxon>Pucciniomycotina</taxon>
        <taxon>Pucciniomycetes</taxon>
        <taxon>Pucciniales</taxon>
        <taxon>Pucciniaceae</taxon>
        <taxon>Puccinia</taxon>
    </lineage>
</organism>
<sequence length="219" mass="24018">MSTNLTSDPLISCYDLVAVTEEDTNVTIGLQLADKPFKFHRLAELSGHRLICDRDLWGPLRRRQTDQFTHLSVGSKTPSPVYMITICGFKWTEAPERIPACLESSWLLWTSQCWAAGLTAGKDAEGGERHPIPIGGPTVSCCSISLPAFRSVPGNEVSSDLEKFLWILANTGPKAALQPLPDWIQTDSTAKQCVDLLLDENIAVVDEKVGLHKPLSPHA</sequence>
<name>A0A0C4EJ95_PUCT1</name>
<evidence type="ECO:0000313" key="2">
    <source>
        <dbReference type="EnsemblFungi" id="PTTG_00812-t43_1-p1"/>
    </source>
</evidence>
<accession>A0A0C4EJ95</accession>
<dbReference type="OrthoDB" id="10323506at2759"/>